<dbReference type="CDD" id="cd16144">
    <property type="entry name" value="ARS_like"/>
    <property type="match status" value="1"/>
</dbReference>
<dbReference type="RefSeq" id="WP_142189272.1">
    <property type="nucleotide sequence ID" value="NZ_VHIF01000001.1"/>
</dbReference>
<dbReference type="Pfam" id="PF00884">
    <property type="entry name" value="Sulfatase"/>
    <property type="match status" value="1"/>
</dbReference>
<dbReference type="Gene3D" id="3.40.720.10">
    <property type="entry name" value="Alkaline Phosphatase, subunit A"/>
    <property type="match status" value="1"/>
</dbReference>
<feature type="region of interest" description="Disordered" evidence="7">
    <location>
        <begin position="163"/>
        <end position="184"/>
    </location>
</feature>
<dbReference type="InterPro" id="IPR050738">
    <property type="entry name" value="Sulfatase"/>
</dbReference>
<dbReference type="InterPro" id="IPR024607">
    <property type="entry name" value="Sulfatase_CS"/>
</dbReference>
<evidence type="ECO:0000313" key="9">
    <source>
        <dbReference type="EMBL" id="TQO37332.1"/>
    </source>
</evidence>
<dbReference type="Gene3D" id="3.30.1120.10">
    <property type="match status" value="1"/>
</dbReference>
<comment type="caution">
    <text evidence="9">The sequence shown here is derived from an EMBL/GenBank/DDBJ whole genome shotgun (WGS) entry which is preliminary data.</text>
</comment>
<keyword evidence="5" id="KW-0378">Hydrolase</keyword>
<organism evidence="9 10">
    <name type="scientific">Arenibacter algicola</name>
    <dbReference type="NCBI Taxonomy" id="616991"/>
    <lineage>
        <taxon>Bacteria</taxon>
        <taxon>Pseudomonadati</taxon>
        <taxon>Bacteroidota</taxon>
        <taxon>Flavobacteriia</taxon>
        <taxon>Flavobacteriales</taxon>
        <taxon>Flavobacteriaceae</taxon>
        <taxon>Arenibacter</taxon>
    </lineage>
</organism>
<feature type="domain" description="Sulfatase N-terminal" evidence="8">
    <location>
        <begin position="35"/>
        <end position="372"/>
    </location>
</feature>
<evidence type="ECO:0000256" key="6">
    <source>
        <dbReference type="ARBA" id="ARBA00022837"/>
    </source>
</evidence>
<evidence type="ECO:0000256" key="7">
    <source>
        <dbReference type="SAM" id="MobiDB-lite"/>
    </source>
</evidence>
<dbReference type="Proteomes" id="UP000315363">
    <property type="component" value="Unassembled WGS sequence"/>
</dbReference>
<evidence type="ECO:0000256" key="5">
    <source>
        <dbReference type="ARBA" id="ARBA00022801"/>
    </source>
</evidence>
<keyword evidence="10" id="KW-1185">Reference proteome</keyword>
<dbReference type="PROSITE" id="PS00149">
    <property type="entry name" value="SULFATASE_2"/>
    <property type="match status" value="1"/>
</dbReference>
<dbReference type="PANTHER" id="PTHR42693:SF42">
    <property type="entry name" value="ARYLSULFATASE G"/>
    <property type="match status" value="1"/>
</dbReference>
<comment type="similarity">
    <text evidence="2">Belongs to the sulfatase family.</text>
</comment>
<name>A0ABY3A999_9FLAO</name>
<dbReference type="SUPFAM" id="SSF53649">
    <property type="entry name" value="Alkaline phosphatase-like"/>
    <property type="match status" value="1"/>
</dbReference>
<evidence type="ECO:0000256" key="4">
    <source>
        <dbReference type="ARBA" id="ARBA00022729"/>
    </source>
</evidence>
<keyword evidence="3" id="KW-0479">Metal-binding</keyword>
<evidence type="ECO:0000256" key="3">
    <source>
        <dbReference type="ARBA" id="ARBA00022723"/>
    </source>
</evidence>
<accession>A0ABY3A999</accession>
<evidence type="ECO:0000259" key="8">
    <source>
        <dbReference type="Pfam" id="PF00884"/>
    </source>
</evidence>
<evidence type="ECO:0000313" key="10">
    <source>
        <dbReference type="Proteomes" id="UP000315363"/>
    </source>
</evidence>
<comment type="cofactor">
    <cofactor evidence="1">
        <name>Ca(2+)</name>
        <dbReference type="ChEBI" id="CHEBI:29108"/>
    </cofactor>
</comment>
<reference evidence="9 10" key="1">
    <citation type="submission" date="2019-06" db="EMBL/GenBank/DDBJ databases">
        <title>A large-scale integrated study on North Sea by COGITO (Coastal Microbe Genomic &amp; Taxonomic Observatory).</title>
        <authorList>
            <person name="Teeling H."/>
        </authorList>
    </citation>
    <scope>NUCLEOTIDE SEQUENCE [LARGE SCALE GENOMIC DNA]</scope>
    <source>
        <strain evidence="9 10">MAR_2009_79</strain>
    </source>
</reference>
<keyword evidence="4" id="KW-0732">Signal</keyword>
<proteinExistence type="inferred from homology"/>
<evidence type="ECO:0000256" key="2">
    <source>
        <dbReference type="ARBA" id="ARBA00008779"/>
    </source>
</evidence>
<dbReference type="PROSITE" id="PS51257">
    <property type="entry name" value="PROKAR_LIPOPROTEIN"/>
    <property type="match status" value="1"/>
</dbReference>
<keyword evidence="6" id="KW-0106">Calcium</keyword>
<protein>
    <submittedName>
        <fullName evidence="9">Arylsulfatase A-like enzyme</fullName>
    </submittedName>
</protein>
<dbReference type="InterPro" id="IPR000917">
    <property type="entry name" value="Sulfatase_N"/>
</dbReference>
<gene>
    <name evidence="9" type="ORF">GQ41_1935</name>
</gene>
<evidence type="ECO:0000256" key="1">
    <source>
        <dbReference type="ARBA" id="ARBA00001913"/>
    </source>
</evidence>
<dbReference type="InterPro" id="IPR017850">
    <property type="entry name" value="Alkaline_phosphatase_core_sf"/>
</dbReference>
<dbReference type="EMBL" id="VHIF01000001">
    <property type="protein sequence ID" value="TQO37332.1"/>
    <property type="molecule type" value="Genomic_DNA"/>
</dbReference>
<dbReference type="PROSITE" id="PS00523">
    <property type="entry name" value="SULFATASE_1"/>
    <property type="match status" value="1"/>
</dbReference>
<sequence>MKILTFFLLFISAIVSCKRAKENPPNENQDFKNKKNVVFILVDDLGWKDLACYGSTFYETPNIDRLAAQGHVFTSAYTPNPVCSPTRAAILTGRYPSRIGITDWIPGNDPKTMPLLGPEDLHELPLEEVTFAETLKEEGYKTFFAGKWHLGDINSLPEDQGFDINKGGHHKGSPPGGYYSPYNNPKLTDGEEGEYLTDRLTDESIRFIESNEDNPFLLYLSYYTVHTPIQACKRYLGKFQVKQKMLHDSIAILEAEGSGQTLLNQYNPEYASMVYALDHNVGRLLDRLENLNLMDDTLVIFTSDNGGLSTLMNNRIAPTSVRPLRAGKGWAYEGGIRVPLIIREPGVNKHSTINNPVISMDLFPTILDVLGISLKPELHKDGLSLTGLMEGQQEELHDVLLWDYPHYHGSGWTPGQALRKGNWKLVYFFEKDVYELYNLESDISERNDLAQSNKEKLAELKAELSIINKDLKTKKPIKNPQYGSIK</sequence>
<dbReference type="PANTHER" id="PTHR42693">
    <property type="entry name" value="ARYLSULFATASE FAMILY MEMBER"/>
    <property type="match status" value="1"/>
</dbReference>